<sequence>MHYTRRGSTCTIGLIVIIKFAKLWSLEREAWIISVWNERRRLPSNMSSISHISYTYIHFFKFPRTRGCWNGVDSVRYKQVR</sequence>
<accession>A0A5M9JBB7</accession>
<organism evidence="1 2">
    <name type="scientific">Monilinia fructicola</name>
    <name type="common">Brown rot fungus</name>
    <name type="synonym">Ciboria fructicola</name>
    <dbReference type="NCBI Taxonomy" id="38448"/>
    <lineage>
        <taxon>Eukaryota</taxon>
        <taxon>Fungi</taxon>
        <taxon>Dikarya</taxon>
        <taxon>Ascomycota</taxon>
        <taxon>Pezizomycotina</taxon>
        <taxon>Leotiomycetes</taxon>
        <taxon>Helotiales</taxon>
        <taxon>Sclerotiniaceae</taxon>
        <taxon>Monilinia</taxon>
    </lineage>
</organism>
<proteinExistence type="predicted"/>
<keyword evidence="2" id="KW-1185">Reference proteome</keyword>
<gene>
    <name evidence="1" type="ORF">EYC84_009092</name>
</gene>
<protein>
    <submittedName>
        <fullName evidence="1">Uncharacterized protein</fullName>
    </submittedName>
</protein>
<reference evidence="1 2" key="1">
    <citation type="submission" date="2019-06" db="EMBL/GenBank/DDBJ databases">
        <title>Genome Sequence of the Brown Rot Fungal Pathogen Monilinia fructicola.</title>
        <authorList>
            <person name="De Miccolis Angelini R.M."/>
            <person name="Landi L."/>
            <person name="Abate D."/>
            <person name="Pollastro S."/>
            <person name="Romanazzi G."/>
            <person name="Faretra F."/>
        </authorList>
    </citation>
    <scope>NUCLEOTIDE SEQUENCE [LARGE SCALE GENOMIC DNA]</scope>
    <source>
        <strain evidence="1 2">Mfrc123</strain>
    </source>
</reference>
<name>A0A5M9JBB7_MONFR</name>
<comment type="caution">
    <text evidence="1">The sequence shown here is derived from an EMBL/GenBank/DDBJ whole genome shotgun (WGS) entry which is preliminary data.</text>
</comment>
<evidence type="ECO:0000313" key="2">
    <source>
        <dbReference type="Proteomes" id="UP000322873"/>
    </source>
</evidence>
<dbReference type="Proteomes" id="UP000322873">
    <property type="component" value="Unassembled WGS sequence"/>
</dbReference>
<dbReference type="EMBL" id="VICG01000012">
    <property type="protein sequence ID" value="KAA8566541.1"/>
    <property type="molecule type" value="Genomic_DNA"/>
</dbReference>
<dbReference type="AlphaFoldDB" id="A0A5M9JBB7"/>
<evidence type="ECO:0000313" key="1">
    <source>
        <dbReference type="EMBL" id="KAA8566541.1"/>
    </source>
</evidence>